<evidence type="ECO:0000256" key="4">
    <source>
        <dbReference type="ARBA" id="ARBA00023015"/>
    </source>
</evidence>
<feature type="region of interest" description="Disordered" evidence="9">
    <location>
        <begin position="911"/>
        <end position="990"/>
    </location>
</feature>
<dbReference type="SMART" id="SM00384">
    <property type="entry name" value="AT_hook"/>
    <property type="match status" value="8"/>
</dbReference>
<comment type="subcellular location">
    <subcellularLocation>
        <location evidence="1">Nucleus</location>
    </subcellularLocation>
</comment>
<feature type="region of interest" description="Disordered" evidence="9">
    <location>
        <begin position="324"/>
        <end position="344"/>
    </location>
</feature>
<keyword evidence="7" id="KW-0863">Zinc-finger</keyword>
<feature type="compositionally biased region" description="Basic and acidic residues" evidence="9">
    <location>
        <begin position="944"/>
        <end position="986"/>
    </location>
</feature>
<dbReference type="SUPFAM" id="SSF51197">
    <property type="entry name" value="Clavaminate synthase-like"/>
    <property type="match status" value="1"/>
</dbReference>
<dbReference type="PROSITE" id="PS50089">
    <property type="entry name" value="ZF_RING_2"/>
    <property type="match status" value="1"/>
</dbReference>
<evidence type="ECO:0000256" key="9">
    <source>
        <dbReference type="SAM" id="MobiDB-lite"/>
    </source>
</evidence>
<dbReference type="PANTHER" id="PTHR12549">
    <property type="entry name" value="JMJC DOMAIN-CONTAINING HISTONE DEMETHYLATION PROTEIN"/>
    <property type="match status" value="1"/>
</dbReference>
<evidence type="ECO:0000313" key="13">
    <source>
        <dbReference type="EMBL" id="KAK7384925.1"/>
    </source>
</evidence>
<dbReference type="GO" id="GO:0032454">
    <property type="term" value="F:histone H3K9 demethylase activity"/>
    <property type="evidence" value="ECO:0007669"/>
    <property type="project" value="InterPro"/>
</dbReference>
<dbReference type="Gene3D" id="2.60.120.650">
    <property type="entry name" value="Cupin"/>
    <property type="match status" value="2"/>
</dbReference>
<feature type="region of interest" description="Disordered" evidence="9">
    <location>
        <begin position="797"/>
        <end position="823"/>
    </location>
</feature>
<evidence type="ECO:0000259" key="10">
    <source>
        <dbReference type="PROSITE" id="PS50089"/>
    </source>
</evidence>
<protein>
    <submittedName>
        <fullName evidence="13">Uncharacterized protein</fullName>
    </submittedName>
</protein>
<dbReference type="PROSITE" id="PS51667">
    <property type="entry name" value="WRC"/>
    <property type="match status" value="1"/>
</dbReference>
<comment type="similarity">
    <text evidence="2">Belongs to the JARID1 histone demethylase family.</text>
</comment>
<dbReference type="GO" id="GO:0031490">
    <property type="term" value="F:chromatin DNA binding"/>
    <property type="evidence" value="ECO:0007669"/>
    <property type="project" value="TreeGrafter"/>
</dbReference>
<evidence type="ECO:0000256" key="5">
    <source>
        <dbReference type="ARBA" id="ARBA00023163"/>
    </source>
</evidence>
<dbReference type="GO" id="GO:0000118">
    <property type="term" value="C:histone deacetylase complex"/>
    <property type="evidence" value="ECO:0007669"/>
    <property type="project" value="TreeGrafter"/>
</dbReference>
<dbReference type="InterPro" id="IPR003347">
    <property type="entry name" value="JmjC_dom"/>
</dbReference>
<keyword evidence="3" id="KW-0479">Metal-binding</keyword>
<dbReference type="PROSITE" id="PS51184">
    <property type="entry name" value="JMJC"/>
    <property type="match status" value="1"/>
</dbReference>
<comment type="caution">
    <text evidence="13">The sequence shown here is derived from an EMBL/GenBank/DDBJ whole genome shotgun (WGS) entry which is preliminary data.</text>
</comment>
<dbReference type="GO" id="GO:0006357">
    <property type="term" value="P:regulation of transcription by RNA polymerase II"/>
    <property type="evidence" value="ECO:0007669"/>
    <property type="project" value="TreeGrafter"/>
</dbReference>
<comment type="caution">
    <text evidence="8">Lacks conserved residue(s) required for the propagation of feature annotation.</text>
</comment>
<feature type="domain" description="RING-type" evidence="10">
    <location>
        <begin position="1053"/>
        <end position="1099"/>
    </location>
</feature>
<evidence type="ECO:0000256" key="1">
    <source>
        <dbReference type="ARBA" id="ARBA00004123"/>
    </source>
</evidence>
<dbReference type="CDD" id="cd02208">
    <property type="entry name" value="cupin_RmlC-like"/>
    <property type="match status" value="1"/>
</dbReference>
<keyword evidence="14" id="KW-1185">Reference proteome</keyword>
<evidence type="ECO:0000259" key="12">
    <source>
        <dbReference type="PROSITE" id="PS51667"/>
    </source>
</evidence>
<dbReference type="SMART" id="SM00558">
    <property type="entry name" value="JmjC"/>
    <property type="match status" value="1"/>
</dbReference>
<feature type="domain" description="JmjC" evidence="11">
    <location>
        <begin position="1460"/>
        <end position="1999"/>
    </location>
</feature>
<dbReference type="InterPro" id="IPR001841">
    <property type="entry name" value="Znf_RING"/>
</dbReference>
<feature type="compositionally biased region" description="Polar residues" evidence="9">
    <location>
        <begin position="325"/>
        <end position="335"/>
    </location>
</feature>
<organism evidence="13 14">
    <name type="scientific">Psophocarpus tetragonolobus</name>
    <name type="common">Winged bean</name>
    <name type="synonym">Dolichos tetragonolobus</name>
    <dbReference type="NCBI Taxonomy" id="3891"/>
    <lineage>
        <taxon>Eukaryota</taxon>
        <taxon>Viridiplantae</taxon>
        <taxon>Streptophyta</taxon>
        <taxon>Embryophyta</taxon>
        <taxon>Tracheophyta</taxon>
        <taxon>Spermatophyta</taxon>
        <taxon>Magnoliopsida</taxon>
        <taxon>eudicotyledons</taxon>
        <taxon>Gunneridae</taxon>
        <taxon>Pentapetalae</taxon>
        <taxon>rosids</taxon>
        <taxon>fabids</taxon>
        <taxon>Fabales</taxon>
        <taxon>Fabaceae</taxon>
        <taxon>Papilionoideae</taxon>
        <taxon>50 kb inversion clade</taxon>
        <taxon>NPAAA clade</taxon>
        <taxon>indigoferoid/millettioid clade</taxon>
        <taxon>Phaseoleae</taxon>
        <taxon>Psophocarpus</taxon>
    </lineage>
</organism>
<keyword evidence="5" id="KW-0804">Transcription</keyword>
<dbReference type="Pfam" id="PF10497">
    <property type="entry name" value="zf-4CXXC_R1"/>
    <property type="match status" value="1"/>
</dbReference>
<keyword evidence="4" id="KW-0805">Transcription regulation</keyword>
<dbReference type="InterPro" id="IPR045109">
    <property type="entry name" value="LSDs-like"/>
</dbReference>
<evidence type="ECO:0000259" key="11">
    <source>
        <dbReference type="PROSITE" id="PS51184"/>
    </source>
</evidence>
<reference evidence="13 14" key="1">
    <citation type="submission" date="2024-01" db="EMBL/GenBank/DDBJ databases">
        <title>The genomes of 5 underutilized Papilionoideae crops provide insights into root nodulation and disease resistanc.</title>
        <authorList>
            <person name="Jiang F."/>
        </authorList>
    </citation>
    <scope>NUCLEOTIDE SEQUENCE [LARGE SCALE GENOMIC DNA]</scope>
    <source>
        <strain evidence="13">DUOXIRENSHENG_FW03</strain>
        <tissue evidence="13">Leaves</tissue>
    </source>
</reference>
<dbReference type="Pfam" id="PF08879">
    <property type="entry name" value="WRC"/>
    <property type="match status" value="1"/>
</dbReference>
<dbReference type="InterPro" id="IPR017956">
    <property type="entry name" value="AT_hook_DNA-bd_motif"/>
</dbReference>
<feature type="domain" description="WRC" evidence="12">
    <location>
        <begin position="7"/>
        <end position="52"/>
    </location>
</feature>
<evidence type="ECO:0000256" key="8">
    <source>
        <dbReference type="PROSITE-ProRule" id="PRU01002"/>
    </source>
</evidence>
<keyword evidence="7" id="KW-0862">Zinc</keyword>
<dbReference type="GO" id="GO:0003712">
    <property type="term" value="F:transcription coregulator activity"/>
    <property type="evidence" value="ECO:0007669"/>
    <property type="project" value="TreeGrafter"/>
</dbReference>
<keyword evidence="6" id="KW-0539">Nucleus</keyword>
<dbReference type="PANTHER" id="PTHR12549:SF38">
    <property type="entry name" value="JMJC DOMAIN-CONTAINING HISTONE DEMETHYLASE 2, ISOFORM A"/>
    <property type="match status" value="1"/>
</dbReference>
<dbReference type="Pfam" id="PF02373">
    <property type="entry name" value="JmjC"/>
    <property type="match status" value="1"/>
</dbReference>
<dbReference type="GO" id="GO:0000785">
    <property type="term" value="C:chromatin"/>
    <property type="evidence" value="ECO:0007669"/>
    <property type="project" value="TreeGrafter"/>
</dbReference>
<dbReference type="Proteomes" id="UP001386955">
    <property type="component" value="Unassembled WGS sequence"/>
</dbReference>
<sequence length="2050" mass="226437">MDEAGGEEGFRRCTRSASGGWRCKERAVHGRKLCERHVLYQQERSAKKKVASGGVGVPQKTRRKQRKKVEGFLENGVVGGEVVGDGGVGLFGDHDHNGGLHVVEGFAGFFGEGVGGGGGNLGLGSESFDLWGEGEGSAHVGSFGGECGNLVEGQLLGQPWINGNDGGVFDGVQGGHASEAGVDVCGNDFLDLSSEGLERFMVEADFGNLYDQGFQSLLCQGVGGSKEDVISFVGSDMAMPNFSAPDGTGFQGLSGENACEFRGGEEVVECVGNPGGCCKVEGEISGGIDVPDSIGWHHGDSGSDSKMIVLGVEEGLEQLLDGGVASSQEANGRSVSNDKDKQVSTTVNVQTVNGDDEPGTYETSMVTVLGSKAVDEGAAVDGIVRPKDSTGMSTVTVLESAFEVGEEVAGVGGIGRLKKAGQRKGSSNVSNVTVLESERSVFSVEEDKAGDEGVDLGEIVRPKKSDQPKDSNRMSEVTFLKPEISFFSGEDKADEGAHLDEIVRPRKRGRPKSLYRMNNTTVLESERLVFSGEKGKAKVGDEGAGLGEILRPRKRGRPKGSNKLSIISVLESERPLVCGKEDKAGEDACLGEIVRAKKRGRVKGSKNKKNILHVSNNAVVEYVGPKKLGQPKGSKVRKKSVVLVGNQVVGEIAVPRKRGRPKGSKNKKKNVGNEVAGAGEIAGYKKLGRPKGSTKIKKNAVEVNIEVAGVGEIAGPKKRGRPKGSSKKLCTVVYASSNEVVGEVARQDSENKLPSNMYQIVLDELASINNKYGPAMTTRSNLKSFVFEGQKYLGMSSDNHLEGDGGNTSVMPSGLEKEKGMPPKPVKYIENVEITRPIVKRGCPKGSRKKKIKLADLDMTSKVMHADIVLCPTDWRSVATCAIGGENIGSVAGIAGSAKHGDRDDNNCIRPKRGRPRGYKNMAGDAGNNLDKGVKKCGRPKGSNRKEKESAHHFDYLIEEHGPVTEKERTSKESASRNDIGQEKKNYSQQRSFRIENTKRSGLPCRTSNDHRRSSERLKALLIDGNDFQGVGQESSAVMVDTGKKKEARTLRCHQCWQNSRSGIVICTKCKRKRYCYECITKWYPDKTREEIETACPFCLGNCNCRLCLKGDISIVTGTSEADTDIKLQKLIYLLDKILPLLQNIRREQISELEVEAIMHGSQLLEDEVVQSLIDDDDRVYCDNCNTSIVNFHRSCPNPKCQYDLCLTCCMDLRNGLHCEEIPASGNEGTYDTPLVTAWRAEINGAIPCPPKARGGCGSTILSLRRLFEANWLEKLIENVEELTVKYQPPNIDLSLGCSMCHSFEDDAVQNSVRRAASRETNHGNFLYCPDTVKMGDMEFEHFQRHWIRGEPVIVRNVFEKGSGLSWHPMVMWRAFRGAKKILKEEATTFKAIDCLDWCEVEINIFRFFKGYLEGRRYRNGWPEMLKLKDWPPSSSFEECFPRHDAEFVAMLPFSDYTHPKSGVLNLATKLPDVLKPDLGPKTYIAYGSLDELSRGDSVTKLHCDISDAVNILTHTAEVKAPQWQPRIIKELQKKFEAEDMLELYGKDSKAIGSCGRKHQKCHVGITRNAKIPEKEDTFERDSTLLVNQEKEEKLNEQQSKLVNMKQSRSDKEGCVQRFSERKLSLNAGELAVLNLNSRFQHFDLNNNDSSCMFPEKDIKLMHYKVENLQQWCSSSGEGMSLPEHMQRKTRTTDDYEKERISTMHLVEEDKFFSINDQSDTCSVFVDLNLPTPQVRENEEHQRNYVEPSESKSRCMHFEELPSPTGKNVSDALLPQNQYSHHYFAVSGNVADDTVLQGETDTGGDFPLDESYGQDLASDIGGYANISEGHQTCTVTEDRKFVNGLYLVDTPCSGINIGKIESVKNDASSKDLCPNDDHLETQYGSAVWDIFRRQDVPLLTEYLKKHHREFRHINNLPVNSVIHPIHDQILYLNEKHKMQLKKEFGVEPWTFEQNLGEAVFIPAGCPHQVRNRKSCIKVALDFVSPENVQECIRLTEEFRLLPKGHRSKEDKLEIKKMALYAADVAIAEATKLMSGNDFLMKPMKYPSNSF</sequence>
<dbReference type="InterPro" id="IPR014977">
    <property type="entry name" value="WRC_dom"/>
</dbReference>
<accession>A0AAN9RWY6</accession>
<evidence type="ECO:0000256" key="7">
    <source>
        <dbReference type="PROSITE-ProRule" id="PRU00175"/>
    </source>
</evidence>
<dbReference type="EMBL" id="JAYMYS010000008">
    <property type="protein sequence ID" value="KAK7384925.1"/>
    <property type="molecule type" value="Genomic_DNA"/>
</dbReference>
<dbReference type="InterPro" id="IPR018866">
    <property type="entry name" value="Znf-4CXXC_R1"/>
</dbReference>
<evidence type="ECO:0000313" key="14">
    <source>
        <dbReference type="Proteomes" id="UP001386955"/>
    </source>
</evidence>
<evidence type="ECO:0000256" key="3">
    <source>
        <dbReference type="ARBA" id="ARBA00022723"/>
    </source>
</evidence>
<gene>
    <name evidence="13" type="ORF">VNO78_30628</name>
</gene>
<evidence type="ECO:0000256" key="6">
    <source>
        <dbReference type="ARBA" id="ARBA00023242"/>
    </source>
</evidence>
<proteinExistence type="inferred from homology"/>
<evidence type="ECO:0000256" key="2">
    <source>
        <dbReference type="ARBA" id="ARBA00006801"/>
    </source>
</evidence>
<name>A0AAN9RWY6_PSOTE</name>
<dbReference type="GO" id="GO:0008270">
    <property type="term" value="F:zinc ion binding"/>
    <property type="evidence" value="ECO:0007669"/>
    <property type="project" value="UniProtKB-KW"/>
</dbReference>